<feature type="transmembrane region" description="Helical" evidence="2">
    <location>
        <begin position="996"/>
        <end position="1022"/>
    </location>
</feature>
<dbReference type="SUPFAM" id="SSF82714">
    <property type="entry name" value="Multidrug efflux transporter AcrB TolC docking domain, DN and DC subdomains"/>
    <property type="match status" value="2"/>
</dbReference>
<feature type="transmembrane region" description="Helical" evidence="2">
    <location>
        <begin position="918"/>
        <end position="944"/>
    </location>
</feature>
<dbReference type="PANTHER" id="PTHR32063:SF0">
    <property type="entry name" value="SWARMING MOTILITY PROTEIN SWRC"/>
    <property type="match status" value="1"/>
</dbReference>
<proteinExistence type="predicted"/>
<dbReference type="PRINTS" id="PR00702">
    <property type="entry name" value="ACRIFLAVINRP"/>
</dbReference>
<dbReference type="EMBL" id="FNDE01000018">
    <property type="protein sequence ID" value="SDH24400.1"/>
    <property type="molecule type" value="Genomic_DNA"/>
</dbReference>
<feature type="transmembrane region" description="Helical" evidence="2">
    <location>
        <begin position="863"/>
        <end position="882"/>
    </location>
</feature>
<keyword evidence="2" id="KW-1133">Transmembrane helix</keyword>
<gene>
    <name evidence="3" type="ORF">SAMN04489735_101814</name>
</gene>
<feature type="transmembrane region" description="Helical" evidence="2">
    <location>
        <begin position="361"/>
        <end position="381"/>
    </location>
</feature>
<accession>A0A1G8AVJ9</accession>
<dbReference type="SUPFAM" id="SSF82693">
    <property type="entry name" value="Multidrug efflux transporter AcrB pore domain, PN1, PN2, PC1 and PC2 subdomains"/>
    <property type="match status" value="3"/>
</dbReference>
<dbReference type="SUPFAM" id="SSF82866">
    <property type="entry name" value="Multidrug efflux transporter AcrB transmembrane domain"/>
    <property type="match status" value="2"/>
</dbReference>
<dbReference type="PANTHER" id="PTHR32063">
    <property type="match status" value="1"/>
</dbReference>
<dbReference type="Gene3D" id="3.30.70.1440">
    <property type="entry name" value="Multidrug efflux transporter AcrB pore domain"/>
    <property type="match status" value="1"/>
</dbReference>
<feature type="transmembrane region" description="Helical" evidence="2">
    <location>
        <begin position="538"/>
        <end position="558"/>
    </location>
</feature>
<feature type="region of interest" description="Disordered" evidence="1">
    <location>
        <begin position="1032"/>
        <end position="1055"/>
    </location>
</feature>
<feature type="transmembrane region" description="Helical" evidence="2">
    <location>
        <begin position="889"/>
        <end position="912"/>
    </location>
</feature>
<name>A0A1G8AVJ9_ANETH</name>
<organism evidence="3 4">
    <name type="scientific">Aneurinibacillus thermoaerophilus</name>
    <dbReference type="NCBI Taxonomy" id="143495"/>
    <lineage>
        <taxon>Bacteria</taxon>
        <taxon>Bacillati</taxon>
        <taxon>Bacillota</taxon>
        <taxon>Bacilli</taxon>
        <taxon>Bacillales</taxon>
        <taxon>Paenibacillaceae</taxon>
        <taxon>Aneurinibacillus group</taxon>
        <taxon>Aneurinibacillus</taxon>
    </lineage>
</organism>
<dbReference type="OrthoDB" id="9757876at2"/>
<dbReference type="GO" id="GO:0042910">
    <property type="term" value="F:xenobiotic transmembrane transporter activity"/>
    <property type="evidence" value="ECO:0007669"/>
    <property type="project" value="TreeGrafter"/>
</dbReference>
<evidence type="ECO:0000256" key="1">
    <source>
        <dbReference type="SAM" id="MobiDB-lite"/>
    </source>
</evidence>
<dbReference type="RefSeq" id="WP_091260601.1">
    <property type="nucleotide sequence ID" value="NZ_FNDE01000018.1"/>
</dbReference>
<reference evidence="3 4" key="1">
    <citation type="submission" date="2016-10" db="EMBL/GenBank/DDBJ databases">
        <authorList>
            <person name="de Groot N.N."/>
        </authorList>
    </citation>
    <scope>NUCLEOTIDE SEQUENCE [LARGE SCALE GENOMIC DNA]</scope>
    <source>
        <strain evidence="3 4">L 420-91</strain>
    </source>
</reference>
<evidence type="ECO:0000313" key="3">
    <source>
        <dbReference type="EMBL" id="SDH24400.1"/>
    </source>
</evidence>
<dbReference type="Gene3D" id="3.30.70.1430">
    <property type="entry name" value="Multidrug efflux transporter AcrB pore domain"/>
    <property type="match status" value="2"/>
</dbReference>
<keyword evidence="2" id="KW-0472">Membrane</keyword>
<dbReference type="Gene3D" id="1.20.1640.10">
    <property type="entry name" value="Multidrug efflux transporter AcrB transmembrane domain"/>
    <property type="match status" value="2"/>
</dbReference>
<feature type="transmembrane region" description="Helical" evidence="2">
    <location>
        <begin position="335"/>
        <end position="354"/>
    </location>
</feature>
<dbReference type="Gene3D" id="3.30.2090.10">
    <property type="entry name" value="Multidrug efflux transporter AcrB TolC docking domain, DN and DC subdomains"/>
    <property type="match status" value="2"/>
</dbReference>
<dbReference type="Pfam" id="PF00873">
    <property type="entry name" value="ACR_tran"/>
    <property type="match status" value="1"/>
</dbReference>
<protein>
    <submittedName>
        <fullName evidence="3">Hydrophobic/amphiphilic exporter-1, HAE1 family</fullName>
    </submittedName>
</protein>
<evidence type="ECO:0000256" key="2">
    <source>
        <dbReference type="SAM" id="Phobius"/>
    </source>
</evidence>
<feature type="transmembrane region" description="Helical" evidence="2">
    <location>
        <begin position="432"/>
        <end position="452"/>
    </location>
</feature>
<sequence length="1055" mass="113351">MKIADFSVKRPVTIAMLIVALVIFGVISLPMLKVDLYPELKVPVLAVVTSDEGAAPAEVEKLVTKPIEEAVGTVSNVKKVESQSSNGASLVIIQFNWGTDMDQAALDVREKIDSVRGVLPKDAGSPRVLKMDPNSAPIITLAMSGPMDVVELNKIAEDVIKSRIERVEGVASLTISGAKEREIQVILNPDMMDAYGLTIDQINQALSARNLSGTAGNVIEGDKDINLKVTGEFNSPEDIAQTPIYLPQSAGGGVIQLADIATVTDGYKKVSQKSMVNGQPSIGLQVMKATGANTVKTADLVQKELDKIRPLLPKGVKIETILDTSVFIKDSINTVAGHGIEGSIFAIVILFLFLNSFRSTLVIAIVIPISVIATFSLMYFTGQTINLISLSGLLLGLGSLVDFAVVVIESVYRKRQQGLKPDLAAIIGTKEVGTAVMASALAQICVFLPIVFVEGLPKMLFGPLALTVVFSHIAALFAAITLVPMMSSKLLTEMPKEPEDYIHSSSKSPMVLFQKGFYRLSQAYGRLIRWALGHRKTVIFGTIVALVVSIGIFVTPLVGKEFLPSFDEGSLTVNVKLPPGSRLEETENILKKIEKIAASVPEKQLIYTSVGSGGPASASSSSNTGSVELKLVPKEQRTRSTDEVIEEIRDRVKGIPGADITVQATDPGGGGGTGSPIDIAVSGDDLDTLRDLSDTVVELVKGIEGTRNVVSSLDSVNDEIQIKVDSNIASQYGITTGQVLSAVRTAFDGEVATKYRTGDDEIDVRVQFPSHFRDEMNHIDSLMLSTPSGARVSVGQVATITKESVPQKITRSNQTRQVKVTGDIAGRDLGSVIKDINAKLKDLKLPEGYHVTTGGQAEDMADAFSSLSLAILLSIVLVYMVMASQFESLFYPFVIMFSIPPTFIGVVVGLLVTGENLGVMALMGYILLIGIVVNNAIVLIDYVNTLRKEGMQRDEAILVAGPVRLRPIVMTTLATVLAILPLAFGSGEGAEGYAPLAIVVTFGLTFSTLVTLVLIPVVYTLFDDMIQKRKRRRRERREKRRQRREKGTGGEAFNA</sequence>
<dbReference type="AlphaFoldDB" id="A0A1G8AVJ9"/>
<dbReference type="InterPro" id="IPR027463">
    <property type="entry name" value="AcrB_DN_DC_subdom"/>
</dbReference>
<feature type="transmembrane region" description="Helical" evidence="2">
    <location>
        <begin position="387"/>
        <end position="412"/>
    </location>
</feature>
<dbReference type="Proteomes" id="UP000198956">
    <property type="component" value="Unassembled WGS sequence"/>
</dbReference>
<dbReference type="GO" id="GO:0005886">
    <property type="term" value="C:plasma membrane"/>
    <property type="evidence" value="ECO:0007669"/>
    <property type="project" value="TreeGrafter"/>
</dbReference>
<keyword evidence="2" id="KW-0812">Transmembrane</keyword>
<dbReference type="InterPro" id="IPR001036">
    <property type="entry name" value="Acrflvin-R"/>
</dbReference>
<feature type="compositionally biased region" description="Basic residues" evidence="1">
    <location>
        <begin position="1032"/>
        <end position="1044"/>
    </location>
</feature>
<feature type="transmembrane region" description="Helical" evidence="2">
    <location>
        <begin position="12"/>
        <end position="32"/>
    </location>
</feature>
<feature type="transmembrane region" description="Helical" evidence="2">
    <location>
        <begin position="965"/>
        <end position="984"/>
    </location>
</feature>
<dbReference type="Gene3D" id="3.30.70.1320">
    <property type="entry name" value="Multidrug efflux transporter AcrB pore domain like"/>
    <property type="match status" value="1"/>
</dbReference>
<feature type="transmembrane region" description="Helical" evidence="2">
    <location>
        <begin position="464"/>
        <end position="486"/>
    </location>
</feature>
<evidence type="ECO:0000313" key="4">
    <source>
        <dbReference type="Proteomes" id="UP000198956"/>
    </source>
</evidence>